<evidence type="ECO:0000313" key="7">
    <source>
        <dbReference type="Proteomes" id="UP000812844"/>
    </source>
</evidence>
<proteinExistence type="inferred from homology"/>
<comment type="similarity">
    <text evidence="3">Belongs to the AAA ATPase family. Highly divergent.</text>
</comment>
<evidence type="ECO:0000256" key="3">
    <source>
        <dbReference type="ARBA" id="ARBA00038088"/>
    </source>
</evidence>
<evidence type="ECO:0000256" key="2">
    <source>
        <dbReference type="ARBA" id="ARBA00022840"/>
    </source>
</evidence>
<reference evidence="6 7" key="1">
    <citation type="submission" date="2021-05" db="EMBL/GenBank/DDBJ databases">
        <title>Phylogenetic classification of ten novel species belonging to the genus Bifidobacterium comprising B. colchicus sp. nov., B. abeli sp. nov., B. bicoloris sp. nov., B. guerezis sp. nov., B. rosaliae sp. nov., B. santillanensis sp. nov., B. argentati sp. nov., B. amazzoni sp. nov., B. pluviali sp. nov., and B. pinnaculum sp. nov.</title>
        <authorList>
            <person name="Lugli G.A."/>
            <person name="Ruiz Garcia L."/>
            <person name="Margolles A."/>
            <person name="Ventura M."/>
        </authorList>
    </citation>
    <scope>NUCLEOTIDE SEQUENCE [LARGE SCALE GENOMIC DNA]</scope>
    <source>
        <strain evidence="6 7">6T3</strain>
    </source>
</reference>
<name>A0ABS6WAY9_9BIFI</name>
<comment type="caution">
    <text evidence="6">The sequence shown here is derived from an EMBL/GenBank/DDBJ whole genome shotgun (WGS) entry which is preliminary data.</text>
</comment>
<evidence type="ECO:0000313" key="6">
    <source>
        <dbReference type="EMBL" id="MBW3083676.1"/>
    </source>
</evidence>
<dbReference type="InterPro" id="IPR003959">
    <property type="entry name" value="ATPase_AAA_core"/>
</dbReference>
<dbReference type="Proteomes" id="UP000812844">
    <property type="component" value="Unassembled WGS sequence"/>
</dbReference>
<evidence type="ECO:0000259" key="5">
    <source>
        <dbReference type="SMART" id="SM00382"/>
    </source>
</evidence>
<accession>A0ABS6WAY9</accession>
<sequence length="500" mass="56330">MSDYQAMSTMLSDYIRAGVPLVVIRTAERHRVERALRDIVKALNIHAFCYTDSKQIESLSPQDEAAAKDVDSDPLPFIRERFRRSRHLTFLLGDTRRLEQDSLYTRELLSTAYLARDTGNTLVIVAVENVWQRLARFGLFIDLELPTFEERHALIGEFAARFPDKVTWSDGGMTQLATLLRGLSEVQIINLLRSSLVARGVLGDDAVTGIAGNKDRLFTAVSNVMPVSYPEHLEVAGLDGLKAWLDRKRNVFFARQELLDRHCLQSPRGVLLMGVPGCGKSFSAKMIASRWQLPLFRFDIGSVYNKYVGETERRMQEALDYIDNVAPCVLWIDEIEKALSSGSGESDVGNRILGQFLFWLQESRAKVFLVATANDVQHLPPELFRKGRFSESFFIDLPDDGERRAAISLYARLALHRRFDEADMDRLVERCRGFSYSDIEQAIKDVAERVVFGDLLEATAAQVEACFAATIPISAERIRAIREWGMKNAQSASSGGQHGE</sequence>
<dbReference type="SMART" id="SM00382">
    <property type="entry name" value="AAA"/>
    <property type="match status" value="1"/>
</dbReference>
<dbReference type="Pfam" id="PF00004">
    <property type="entry name" value="AAA"/>
    <property type="match status" value="1"/>
</dbReference>
<organism evidence="6 7">
    <name type="scientific">Bifidobacterium phasiani</name>
    <dbReference type="NCBI Taxonomy" id="2834431"/>
    <lineage>
        <taxon>Bacteria</taxon>
        <taxon>Bacillati</taxon>
        <taxon>Actinomycetota</taxon>
        <taxon>Actinomycetes</taxon>
        <taxon>Bifidobacteriales</taxon>
        <taxon>Bifidobacteriaceae</taxon>
        <taxon>Bifidobacterium</taxon>
    </lineage>
</organism>
<dbReference type="InterPro" id="IPR052381">
    <property type="entry name" value="AAA_domain_protein"/>
</dbReference>
<keyword evidence="1" id="KW-0547">Nucleotide-binding</keyword>
<gene>
    <name evidence="6" type="ORF">KIH73_10000</name>
</gene>
<dbReference type="EMBL" id="JAHBBD010000031">
    <property type="protein sequence ID" value="MBW3083676.1"/>
    <property type="molecule type" value="Genomic_DNA"/>
</dbReference>
<keyword evidence="2" id="KW-0067">ATP-binding</keyword>
<dbReference type="PANTHER" id="PTHR42960">
    <property type="entry name" value="YCF46 PROTEIN"/>
    <property type="match status" value="1"/>
</dbReference>
<feature type="domain" description="AAA+ ATPase" evidence="5">
    <location>
        <begin position="266"/>
        <end position="399"/>
    </location>
</feature>
<evidence type="ECO:0000256" key="1">
    <source>
        <dbReference type="ARBA" id="ARBA00022741"/>
    </source>
</evidence>
<dbReference type="RefSeq" id="WP_219083099.1">
    <property type="nucleotide sequence ID" value="NZ_JAHBBD010000031.1"/>
</dbReference>
<keyword evidence="7" id="KW-1185">Reference proteome</keyword>
<dbReference type="PANTHER" id="PTHR42960:SF1">
    <property type="entry name" value="YCF46 PROTEIN"/>
    <property type="match status" value="1"/>
</dbReference>
<dbReference type="InterPro" id="IPR003593">
    <property type="entry name" value="AAA+_ATPase"/>
</dbReference>
<evidence type="ECO:0000256" key="4">
    <source>
        <dbReference type="ARBA" id="ARBA00040480"/>
    </source>
</evidence>
<protein>
    <recommendedName>
        <fullName evidence="4">Uncharacterized AAA domain-containing protein ycf46</fullName>
    </recommendedName>
</protein>